<dbReference type="SUPFAM" id="SSF52467">
    <property type="entry name" value="DHS-like NAD/FAD-binding domain"/>
    <property type="match status" value="1"/>
</dbReference>
<dbReference type="AlphaFoldDB" id="K0UQV9"/>
<dbReference type="eggNOG" id="COG0846">
    <property type="taxonomic scope" value="Bacteria"/>
</dbReference>
<dbReference type="InterPro" id="IPR029035">
    <property type="entry name" value="DHS-like_NAD/FAD-binding_dom"/>
</dbReference>
<name>K0UQV9_MYCVA</name>
<evidence type="ECO:0000313" key="2">
    <source>
        <dbReference type="Proteomes" id="UP000006072"/>
    </source>
</evidence>
<accession>K0UQV9</accession>
<reference evidence="1 2" key="1">
    <citation type="journal article" date="2012" name="J. Bacteriol.">
        <title>Complete Genome Sequence of Mycobacterium vaccae Type Strain ATCC 25954.</title>
        <authorList>
            <person name="Ho Y.S."/>
            <person name="Adroub S.A."/>
            <person name="Abadi M."/>
            <person name="Al Alwan B."/>
            <person name="Alkhateeb R."/>
            <person name="Gao G."/>
            <person name="Ragab A."/>
            <person name="Ali S."/>
            <person name="van Soolingen D."/>
            <person name="Bitter W."/>
            <person name="Pain A."/>
            <person name="Abdallah A.M."/>
        </authorList>
    </citation>
    <scope>NUCLEOTIDE SEQUENCE [LARGE SCALE GENOMIC DNA]</scope>
    <source>
        <strain evidence="1 2">ATCC 25954</strain>
    </source>
</reference>
<comment type="caution">
    <text evidence="1">The sequence shown here is derived from an EMBL/GenBank/DDBJ whole genome shotgun (WGS) entry which is preliminary data.</text>
</comment>
<proteinExistence type="predicted"/>
<dbReference type="Pfam" id="PF13289">
    <property type="entry name" value="SIR2_2"/>
    <property type="match status" value="1"/>
</dbReference>
<organism evidence="1 2">
    <name type="scientific">Mycolicibacterium vaccae ATCC 25954</name>
    <dbReference type="NCBI Taxonomy" id="1194972"/>
    <lineage>
        <taxon>Bacteria</taxon>
        <taxon>Bacillati</taxon>
        <taxon>Actinomycetota</taxon>
        <taxon>Actinomycetes</taxon>
        <taxon>Mycobacteriales</taxon>
        <taxon>Mycobacteriaceae</taxon>
        <taxon>Mycolicibacterium</taxon>
    </lineage>
</organism>
<keyword evidence="2" id="KW-1185">Reference proteome</keyword>
<dbReference type="EMBL" id="ALQA01000022">
    <property type="protein sequence ID" value="EJZ09467.1"/>
    <property type="molecule type" value="Genomic_DNA"/>
</dbReference>
<dbReference type="Proteomes" id="UP000006072">
    <property type="component" value="Unassembled WGS sequence"/>
</dbReference>
<dbReference type="PATRIC" id="fig|1194972.3.peg.2475"/>
<evidence type="ECO:0000313" key="1">
    <source>
        <dbReference type="EMBL" id="EJZ09467.1"/>
    </source>
</evidence>
<dbReference type="HOGENOM" id="CLU_027194_0_0_11"/>
<sequence>MSLAFSLKNNPGAYAVLVGAGISKPAVPTAWEVLTRLIVDVAALHGEQIAVDAAEEWWTTNMRAEPRYETVLEKIAPSQIERQRLLKQFFERDAAPAPDEDFAIAPPTIAHQAIARLVKLGAVKVIVTMNFDHLLEAAIRAEGIEPTVAVTEADIRGLAPLHTLDCCIIHLHGDYLYPESMLNTQAELHAYRPVVKNMLRQILVNYGLIVSGWSARYDPALREAIKVHYPLRFSMLWMEPIEPLSAEASQLVQLKNALLLRLTAQQGFGRIADAVESMQVSRARHPLTARSAAETAKRELSGRWTAIRLHDTLQAELADLHANSNFHLPDYNDRKVYEGYADLVSSTEEATKVTASLVAVLAYWGRSENDDWWLPHLERFAVPVRSGGLTALLELRMVAGSILFYSAGVSAVLKRRYGLLARILRTNRDNPLRYGRRQLLSEVLDPGGIYEGFEDSHHRHYLLTSHLLAEALSISGETLSDAWQEFEILRLATLAQPMLLFQRNAYNYNELEREINVSLEKYPDLGSTSVDPQLIIKKREQVNQRRLECLNSLAQTVPLTRQHLLARDSHGMDTWVCPVAQRLKDDLWLERDQHPTIIAGIGGDVENVPERWLGLSTAIQAVSHAVGRRGDSESWRWAPTLPDRIWLDTGKPAAE</sequence>
<protein>
    <submittedName>
        <fullName evidence="1">Uncharacterized protein</fullName>
    </submittedName>
</protein>
<dbReference type="Gene3D" id="3.40.50.1220">
    <property type="entry name" value="TPP-binding domain"/>
    <property type="match status" value="1"/>
</dbReference>
<gene>
    <name evidence="1" type="ORF">MVAC_12376</name>
</gene>